<feature type="compositionally biased region" description="Basic and acidic residues" evidence="1">
    <location>
        <begin position="163"/>
        <end position="179"/>
    </location>
</feature>
<sequence length="210" mass="24120">MKNRFHPYRSRSSKGGIVSANRRGWLRGKAEEGGRDMQRREQRSDIPSHPPGSFSDRIPSAENEWTEDAYPPQGWPGSNLEEKPSGKPKPEDWEKVKYLNPDPWLDEPIPGWDIPFPGEGLGPESEYSGDQQRSRQGGGHSEQGWRGRLPDPWMAPPSLPDTSDPRRKGWEDLSPRTDETEVVPSLHVRNHQNRRAGKRFSAKRRRRRKS</sequence>
<gene>
    <name evidence="2" type="ORF">CHM34_16200</name>
</gene>
<organism evidence="2 3">
    <name type="scientific">Paludifilum halophilum</name>
    <dbReference type="NCBI Taxonomy" id="1642702"/>
    <lineage>
        <taxon>Bacteria</taxon>
        <taxon>Bacillati</taxon>
        <taxon>Bacillota</taxon>
        <taxon>Bacilli</taxon>
        <taxon>Bacillales</taxon>
        <taxon>Thermoactinomycetaceae</taxon>
        <taxon>Paludifilum</taxon>
    </lineage>
</organism>
<dbReference type="RefSeq" id="WP_094265658.1">
    <property type="nucleotide sequence ID" value="NZ_NOWF01000012.1"/>
</dbReference>
<name>A0A235B484_9BACL</name>
<comment type="caution">
    <text evidence="2">The sequence shown here is derived from an EMBL/GenBank/DDBJ whole genome shotgun (WGS) entry which is preliminary data.</text>
</comment>
<dbReference type="AlphaFoldDB" id="A0A235B484"/>
<feature type="compositionally biased region" description="Basic residues" evidence="1">
    <location>
        <begin position="188"/>
        <end position="210"/>
    </location>
</feature>
<reference evidence="2 3" key="1">
    <citation type="submission" date="2017-07" db="EMBL/GenBank/DDBJ databases">
        <title>The genome sequence of Paludifilum halophilum highlights mechanisms for microbial adaptation to high salt environemnts.</title>
        <authorList>
            <person name="Belbahri L."/>
        </authorList>
    </citation>
    <scope>NUCLEOTIDE SEQUENCE [LARGE SCALE GENOMIC DNA]</scope>
    <source>
        <strain evidence="2 3">DSM 102817</strain>
    </source>
</reference>
<feature type="compositionally biased region" description="Basic and acidic residues" evidence="1">
    <location>
        <begin position="80"/>
        <end position="97"/>
    </location>
</feature>
<keyword evidence="3" id="KW-1185">Reference proteome</keyword>
<evidence type="ECO:0000256" key="1">
    <source>
        <dbReference type="SAM" id="MobiDB-lite"/>
    </source>
</evidence>
<accession>A0A235B484</accession>
<feature type="region of interest" description="Disordered" evidence="1">
    <location>
        <begin position="1"/>
        <end position="210"/>
    </location>
</feature>
<feature type="compositionally biased region" description="Basic and acidic residues" evidence="1">
    <location>
        <begin position="28"/>
        <end position="46"/>
    </location>
</feature>
<proteinExistence type="predicted"/>
<evidence type="ECO:0000313" key="3">
    <source>
        <dbReference type="Proteomes" id="UP000215459"/>
    </source>
</evidence>
<dbReference type="Proteomes" id="UP000215459">
    <property type="component" value="Unassembled WGS sequence"/>
</dbReference>
<evidence type="ECO:0000313" key="2">
    <source>
        <dbReference type="EMBL" id="OYD06435.1"/>
    </source>
</evidence>
<dbReference type="EMBL" id="NOWF01000012">
    <property type="protein sequence ID" value="OYD06435.1"/>
    <property type="molecule type" value="Genomic_DNA"/>
</dbReference>
<feature type="compositionally biased region" description="Basic residues" evidence="1">
    <location>
        <begin position="1"/>
        <end position="12"/>
    </location>
</feature>
<protein>
    <submittedName>
        <fullName evidence="2">Uncharacterized protein</fullName>
    </submittedName>
</protein>